<dbReference type="PANTHER" id="PTHR30290">
    <property type="entry name" value="PERIPLASMIC BINDING COMPONENT OF ABC TRANSPORTER"/>
    <property type="match status" value="1"/>
</dbReference>
<dbReference type="PIRSF" id="PIRSF002741">
    <property type="entry name" value="MppA"/>
    <property type="match status" value="1"/>
</dbReference>
<dbReference type="InterPro" id="IPR030678">
    <property type="entry name" value="Peptide/Ni-bd"/>
</dbReference>
<dbReference type="CDD" id="cd08494">
    <property type="entry name" value="PBP2_NikA_DppA_OppA_like_6"/>
    <property type="match status" value="1"/>
</dbReference>
<dbReference type="InterPro" id="IPR000914">
    <property type="entry name" value="SBP_5_dom"/>
</dbReference>
<comment type="similarity">
    <text evidence="2">Belongs to the bacterial solute-binding protein 5 family.</text>
</comment>
<dbReference type="Proteomes" id="UP001242480">
    <property type="component" value="Unassembled WGS sequence"/>
</dbReference>
<evidence type="ECO:0000256" key="4">
    <source>
        <dbReference type="SAM" id="MobiDB-lite"/>
    </source>
</evidence>
<dbReference type="Gene3D" id="3.90.76.10">
    <property type="entry name" value="Dipeptide-binding Protein, Domain 1"/>
    <property type="match status" value="1"/>
</dbReference>
<dbReference type="Gene3D" id="3.40.190.10">
    <property type="entry name" value="Periplasmic binding protein-like II"/>
    <property type="match status" value="1"/>
</dbReference>
<evidence type="ECO:0000256" key="3">
    <source>
        <dbReference type="ARBA" id="ARBA00022729"/>
    </source>
</evidence>
<feature type="domain" description="Solute-binding protein family 5" evidence="5">
    <location>
        <begin position="104"/>
        <end position="433"/>
    </location>
</feature>
<comment type="caution">
    <text evidence="6">The sequence shown here is derived from an EMBL/GenBank/DDBJ whole genome shotgun (WGS) entry which is preliminary data.</text>
</comment>
<sequence>MRAAAGVPDRGGKASGHEAADDGNDVDTGNGTMITNRIGRGLALAAVALLCGASPAPAKDTLTLGMAVEPTGLDPTISAPVAIREVTWGNLYEGLTTLDKDGRIQPLLATSWTVSPDGLTYTFKLRPGVRFHNGTPFDSSIVKFSLDRARAPDSTNAQKQFFAPIGSIETPDPMTAVIRLKQQAGLFLYHLAWGDAVMLDPKTVGTNKTDPIGTGPFKFKAWQRGDRVELARNDDYWDKGVPKLAAVTFRFIGDAQAQAAALRAGDIDGFPNFTAPELFGEFQKDARFATVVGATPRKLVAGLNNSKPPLDDARVRRAMMQAIDRKAIIDGAFSGYGTPIGSHFAPTDPGYVDLTGVLPYDPAKARQLLAEAGHGDGFTVTMKCPQMSYTTRSCEIMQAMLSEVGITLNIVPSEFPAKWIDEVFVKYDYDVTIIDHAEPMDIDIYARPAYYFRYRNAAFDDLVAKADKLADEAGRSKLYGEAQKILADEVPALYLMDLPRLNIWDAKLQGLWPNEPISQMYVRDASWAQ</sequence>
<protein>
    <submittedName>
        <fullName evidence="6">Peptide/nickel transport system substrate-binding protein</fullName>
    </submittedName>
</protein>
<keyword evidence="7" id="KW-1185">Reference proteome</keyword>
<reference evidence="6 7" key="1">
    <citation type="submission" date="2023-07" db="EMBL/GenBank/DDBJ databases">
        <title>Genomic Encyclopedia of Type Strains, Phase IV (KMG-IV): sequencing the most valuable type-strain genomes for metagenomic binning, comparative biology and taxonomic classification.</title>
        <authorList>
            <person name="Goeker M."/>
        </authorList>
    </citation>
    <scope>NUCLEOTIDE SEQUENCE [LARGE SCALE GENOMIC DNA]</scope>
    <source>
        <strain evidence="6 7">DSM 19619</strain>
    </source>
</reference>
<dbReference type="PANTHER" id="PTHR30290:SF38">
    <property type="entry name" value="D,D-DIPEPTIDE-BINDING PERIPLASMIC PROTEIN DDPA-RELATED"/>
    <property type="match status" value="1"/>
</dbReference>
<comment type="subcellular location">
    <subcellularLocation>
        <location evidence="1">Periplasm</location>
    </subcellularLocation>
</comment>
<dbReference type="SUPFAM" id="SSF53850">
    <property type="entry name" value="Periplasmic binding protein-like II"/>
    <property type="match status" value="1"/>
</dbReference>
<gene>
    <name evidence="6" type="ORF">QO011_003842</name>
</gene>
<feature type="compositionally biased region" description="Basic and acidic residues" evidence="4">
    <location>
        <begin position="10"/>
        <end position="20"/>
    </location>
</feature>
<dbReference type="InterPro" id="IPR039424">
    <property type="entry name" value="SBP_5"/>
</dbReference>
<dbReference type="EMBL" id="JAUSVX010000007">
    <property type="protein sequence ID" value="MDQ0470823.1"/>
    <property type="molecule type" value="Genomic_DNA"/>
</dbReference>
<evidence type="ECO:0000256" key="1">
    <source>
        <dbReference type="ARBA" id="ARBA00004418"/>
    </source>
</evidence>
<proteinExistence type="inferred from homology"/>
<keyword evidence="3" id="KW-0732">Signal</keyword>
<evidence type="ECO:0000256" key="2">
    <source>
        <dbReference type="ARBA" id="ARBA00005695"/>
    </source>
</evidence>
<evidence type="ECO:0000313" key="7">
    <source>
        <dbReference type="Proteomes" id="UP001242480"/>
    </source>
</evidence>
<evidence type="ECO:0000259" key="5">
    <source>
        <dbReference type="Pfam" id="PF00496"/>
    </source>
</evidence>
<dbReference type="Pfam" id="PF00496">
    <property type="entry name" value="SBP_bac_5"/>
    <property type="match status" value="1"/>
</dbReference>
<feature type="region of interest" description="Disordered" evidence="4">
    <location>
        <begin position="1"/>
        <end position="28"/>
    </location>
</feature>
<organism evidence="6 7">
    <name type="scientific">Labrys wisconsinensis</name>
    <dbReference type="NCBI Taxonomy" id="425677"/>
    <lineage>
        <taxon>Bacteria</taxon>
        <taxon>Pseudomonadati</taxon>
        <taxon>Pseudomonadota</taxon>
        <taxon>Alphaproteobacteria</taxon>
        <taxon>Hyphomicrobiales</taxon>
        <taxon>Xanthobacteraceae</taxon>
        <taxon>Labrys</taxon>
    </lineage>
</organism>
<accession>A0ABU0J972</accession>
<evidence type="ECO:0000313" key="6">
    <source>
        <dbReference type="EMBL" id="MDQ0470823.1"/>
    </source>
</evidence>
<name>A0ABU0J972_9HYPH</name>
<dbReference type="Gene3D" id="3.10.105.10">
    <property type="entry name" value="Dipeptide-binding Protein, Domain 3"/>
    <property type="match status" value="1"/>
</dbReference>